<dbReference type="PANTHER" id="PTHR45849:SF1">
    <property type="entry name" value="FACT COMPLEX SUBUNIT SSRP1"/>
    <property type="match status" value="1"/>
</dbReference>
<name>M2WRZ7_GALSU</name>
<keyword evidence="3 9" id="KW-0235">DNA replication</keyword>
<evidence type="ECO:0000256" key="6">
    <source>
        <dbReference type="ARBA" id="ARBA00023163"/>
    </source>
</evidence>
<keyword evidence="6 9" id="KW-0804">Transcription</keyword>
<dbReference type="EMBL" id="KB454545">
    <property type="protein sequence ID" value="EME26610.1"/>
    <property type="molecule type" value="Genomic_DNA"/>
</dbReference>
<keyword evidence="8 9" id="KW-0539">Nucleus</keyword>
<dbReference type="Proteomes" id="UP000030680">
    <property type="component" value="Unassembled WGS sequence"/>
</dbReference>
<evidence type="ECO:0000256" key="4">
    <source>
        <dbReference type="ARBA" id="ARBA00022763"/>
    </source>
</evidence>
<dbReference type="RefSeq" id="XP_005703130.1">
    <property type="nucleotide sequence ID" value="XM_005703073.1"/>
</dbReference>
<evidence type="ECO:0000256" key="8">
    <source>
        <dbReference type="ARBA" id="ARBA00023242"/>
    </source>
</evidence>
<dbReference type="Pfam" id="PF08512">
    <property type="entry name" value="Rttp106-like_middle"/>
    <property type="match status" value="1"/>
</dbReference>
<dbReference type="GO" id="GO:0031491">
    <property type="term" value="F:nucleosome binding"/>
    <property type="evidence" value="ECO:0007669"/>
    <property type="project" value="TreeGrafter"/>
</dbReference>
<dbReference type="KEGG" id="gsl:Gasu_57330"/>
<evidence type="ECO:0000256" key="7">
    <source>
        <dbReference type="ARBA" id="ARBA00023204"/>
    </source>
</evidence>
<sequence length="509" mass="57890">MTETSTSRQEALSQYGGVSLAGTGASSGTGTLRVHSGGISWRAKETARTVDIDKENLLSLRWIRGARGMQLVCVLRGDNTNRFEGFREQDFEVVNESCKEKLSLEVKRAPQPIKGWNWGDAELRGRALIFHSAEGVDAFDVPLEEVSQVQMPSSSEVALEFHVDDTAAKTDECLVELRLYVHNESHAADLYKGILKSAESSFTGESLINFVDMPLLVPRGRYEVDLYPNHLKLHGKSFDYKILYTAVTRMFLLPKPDEAHITFVVSLDPPVRQGNTLYPHLVFQFQKDEEVDAEFALTENELKSRYPNLVGVSGGATWEVFSKILRELTKKPLHSPISFKSHRGQSAVRTALGANDGYLFFLENCMFFVNKPPTYIRFEDVEMIEFKRMDLERRFDLQITLSSGHSLLFSNIDRPEFDNIYTFLEEKRLPMSTIKEAFKRQRTPAEQQDDNLDDEDDEQEEEEEDEDFDPNKKIEESDDEGEAGSTQDKSESAESAEEEEEEEEEEEGD</sequence>
<dbReference type="GO" id="GO:0035101">
    <property type="term" value="C:FACT complex"/>
    <property type="evidence" value="ECO:0007669"/>
    <property type="project" value="TreeGrafter"/>
</dbReference>
<evidence type="ECO:0000256" key="10">
    <source>
        <dbReference type="SAM" id="MobiDB-lite"/>
    </source>
</evidence>
<dbReference type="Pfam" id="PF03531">
    <property type="entry name" value="SSrecog"/>
    <property type="match status" value="1"/>
</dbReference>
<evidence type="ECO:0000256" key="2">
    <source>
        <dbReference type="ARBA" id="ARBA00022454"/>
    </source>
</evidence>
<dbReference type="CDD" id="cd13231">
    <property type="entry name" value="PH2_SSRP1-like"/>
    <property type="match status" value="1"/>
</dbReference>
<dbReference type="GeneID" id="17085575"/>
<dbReference type="OMA" id="QVVTKIF"/>
<keyword evidence="2 9" id="KW-0158">Chromosome</keyword>
<dbReference type="Pfam" id="PF21103">
    <property type="entry name" value="PH1_SSRP1-like"/>
    <property type="match status" value="1"/>
</dbReference>
<dbReference type="FunFam" id="2.30.29.150:FF:000001">
    <property type="entry name" value="Fact complex subunit ssrp1"/>
    <property type="match status" value="1"/>
</dbReference>
<dbReference type="Gene3D" id="2.30.29.30">
    <property type="entry name" value="Pleckstrin-homology domain (PH domain)/Phosphotyrosine-binding domain (PTB)"/>
    <property type="match status" value="2"/>
</dbReference>
<dbReference type="InterPro" id="IPR024954">
    <property type="entry name" value="SSRP1_DD"/>
</dbReference>
<evidence type="ECO:0000313" key="12">
    <source>
        <dbReference type="EMBL" id="EME26610.1"/>
    </source>
</evidence>
<evidence type="ECO:0000256" key="5">
    <source>
        <dbReference type="ARBA" id="ARBA00023015"/>
    </source>
</evidence>
<feature type="compositionally biased region" description="Acidic residues" evidence="10">
    <location>
        <begin position="447"/>
        <end position="468"/>
    </location>
</feature>
<dbReference type="OrthoDB" id="498543at2759"/>
<dbReference type="GO" id="GO:0003677">
    <property type="term" value="F:DNA binding"/>
    <property type="evidence" value="ECO:0007669"/>
    <property type="project" value="InterPro"/>
</dbReference>
<dbReference type="InterPro" id="IPR038167">
    <property type="entry name" value="SSRP1_sf"/>
</dbReference>
<evidence type="ECO:0000259" key="11">
    <source>
        <dbReference type="SMART" id="SM01287"/>
    </source>
</evidence>
<dbReference type="GO" id="GO:0006260">
    <property type="term" value="P:DNA replication"/>
    <property type="evidence" value="ECO:0007669"/>
    <property type="project" value="UniProtKB-KW"/>
</dbReference>
<gene>
    <name evidence="12" type="ORF">Gasu_57330</name>
</gene>
<dbReference type="Gene3D" id="2.30.29.220">
    <property type="entry name" value="Structure-specific recognition protein (SSRP1)"/>
    <property type="match status" value="1"/>
</dbReference>
<evidence type="ECO:0000256" key="1">
    <source>
        <dbReference type="ARBA" id="ARBA00010060"/>
    </source>
</evidence>
<evidence type="ECO:0000313" key="13">
    <source>
        <dbReference type="Proteomes" id="UP000030680"/>
    </source>
</evidence>
<dbReference type="InterPro" id="IPR013719">
    <property type="entry name" value="RTT106/SPT16-like_middle_dom"/>
</dbReference>
<dbReference type="Pfam" id="PF17292">
    <property type="entry name" value="POB3_N"/>
    <property type="match status" value="1"/>
</dbReference>
<dbReference type="PRINTS" id="PR00887">
    <property type="entry name" value="SSRCOGNITION"/>
</dbReference>
<dbReference type="SMART" id="SM01287">
    <property type="entry name" value="Rtt106"/>
    <property type="match status" value="1"/>
</dbReference>
<proteinExistence type="inferred from homology"/>
<comment type="subcellular location">
    <subcellularLocation>
        <location evidence="9">Nucleus</location>
    </subcellularLocation>
    <subcellularLocation>
        <location evidence="9">Chromosome</location>
    </subcellularLocation>
</comment>
<evidence type="ECO:0000256" key="9">
    <source>
        <dbReference type="RuleBase" id="RU364013"/>
    </source>
</evidence>
<evidence type="ECO:0000256" key="3">
    <source>
        <dbReference type="ARBA" id="ARBA00022705"/>
    </source>
</evidence>
<dbReference type="InterPro" id="IPR000969">
    <property type="entry name" value="SSRP1/POB3"/>
</dbReference>
<dbReference type="eggNOG" id="KOG0526">
    <property type="taxonomic scope" value="Eukaryota"/>
</dbReference>
<comment type="function">
    <text evidence="9">Component of the FACT complex, a general chromatin factor that acts to reorganize nucleosomes. The FACT complex is involved in multiple processes that require DNA as a template such as mRNA elongation, DNA replication and DNA repair. During transcription elongation the FACT complex acts as a histone chaperone that both destabilizes and restores nucleosomal structure. It facilitates the passage of RNA polymerase II and transcription by promoting the dissociation of one histone H2A-H2B dimer from the nucleosome, then subsequently promotes the reestablishment of the nucleosome following the passage of RNA polymerase II.</text>
</comment>
<organism evidence="12 13">
    <name type="scientific">Galdieria sulphuraria</name>
    <name type="common">Red alga</name>
    <dbReference type="NCBI Taxonomy" id="130081"/>
    <lineage>
        <taxon>Eukaryota</taxon>
        <taxon>Rhodophyta</taxon>
        <taxon>Bangiophyceae</taxon>
        <taxon>Galdieriales</taxon>
        <taxon>Galdieriaceae</taxon>
        <taxon>Galdieria</taxon>
    </lineage>
</organism>
<keyword evidence="7 9" id="KW-0234">DNA repair</keyword>
<dbReference type="AlphaFoldDB" id="M2WRZ7"/>
<feature type="compositionally biased region" description="Acidic residues" evidence="10">
    <location>
        <begin position="494"/>
        <end position="509"/>
    </location>
</feature>
<dbReference type="InterPro" id="IPR035417">
    <property type="entry name" value="SSRP1/POB3_N"/>
</dbReference>
<dbReference type="PANTHER" id="PTHR45849">
    <property type="entry name" value="FACT COMPLEX SUBUNIT SSRP1"/>
    <property type="match status" value="1"/>
</dbReference>
<dbReference type="SUPFAM" id="SSF50729">
    <property type="entry name" value="PH domain-like"/>
    <property type="match status" value="1"/>
</dbReference>
<comment type="similarity">
    <text evidence="1 9">Belongs to the SSRP1 family.</text>
</comment>
<protein>
    <recommendedName>
        <fullName evidence="9">FACT complex subunit SSRP1</fullName>
    </recommendedName>
</protein>
<reference evidence="13" key="1">
    <citation type="journal article" date="2013" name="Science">
        <title>Gene transfer from bacteria and archaea facilitated evolution of an extremophilic eukaryote.</title>
        <authorList>
            <person name="Schonknecht G."/>
            <person name="Chen W.H."/>
            <person name="Ternes C.M."/>
            <person name="Barbier G.G."/>
            <person name="Shrestha R.P."/>
            <person name="Stanke M."/>
            <person name="Brautigam A."/>
            <person name="Baker B.J."/>
            <person name="Banfield J.F."/>
            <person name="Garavito R.M."/>
            <person name="Carr K."/>
            <person name="Wilkerson C."/>
            <person name="Rensing S.A."/>
            <person name="Gagneul D."/>
            <person name="Dickenson N.E."/>
            <person name="Oesterhelt C."/>
            <person name="Lercher M.J."/>
            <person name="Weber A.P."/>
        </authorList>
    </citation>
    <scope>NUCLEOTIDE SEQUENCE [LARGE SCALE GENOMIC DNA]</scope>
    <source>
        <strain evidence="13">074W</strain>
    </source>
</reference>
<dbReference type="Gramene" id="EME26610">
    <property type="protein sequence ID" value="EME26610"/>
    <property type="gene ID" value="Gasu_57330"/>
</dbReference>
<dbReference type="GO" id="GO:0006281">
    <property type="term" value="P:DNA repair"/>
    <property type="evidence" value="ECO:0007669"/>
    <property type="project" value="UniProtKB-KW"/>
</dbReference>
<keyword evidence="4 9" id="KW-0227">DNA damage</keyword>
<accession>M2WRZ7</accession>
<dbReference type="STRING" id="130081.M2WRZ7"/>
<keyword evidence="5 9" id="KW-0805">Transcription regulation</keyword>
<dbReference type="InterPro" id="IPR011993">
    <property type="entry name" value="PH-like_dom_sf"/>
</dbReference>
<keyword evidence="13" id="KW-1185">Reference proteome</keyword>
<dbReference type="Gene3D" id="2.30.29.150">
    <property type="match status" value="1"/>
</dbReference>
<dbReference type="InterPro" id="IPR048993">
    <property type="entry name" value="SSRP1-like_PH1"/>
</dbReference>
<dbReference type="GO" id="GO:0042393">
    <property type="term" value="F:histone binding"/>
    <property type="evidence" value="ECO:0007669"/>
    <property type="project" value="TreeGrafter"/>
</dbReference>
<dbReference type="CDD" id="cd13230">
    <property type="entry name" value="PH1_SSRP1-like"/>
    <property type="match status" value="1"/>
</dbReference>
<feature type="domain" description="Histone chaperone RTT106/FACT complex subunit SPT16-like middle" evidence="11">
    <location>
        <begin position="345"/>
        <end position="434"/>
    </location>
</feature>
<dbReference type="InterPro" id="IPR050454">
    <property type="entry name" value="RTT106/SSRP1_HistChap/FACT"/>
</dbReference>
<feature type="region of interest" description="Disordered" evidence="10">
    <location>
        <begin position="438"/>
        <end position="509"/>
    </location>
</feature>